<dbReference type="Proteomes" id="UP000492821">
    <property type="component" value="Unassembled WGS sequence"/>
</dbReference>
<evidence type="ECO:0000313" key="3">
    <source>
        <dbReference type="WBParaSite" id="Pan_g22013.t1"/>
    </source>
</evidence>
<evidence type="ECO:0000256" key="1">
    <source>
        <dbReference type="SAM" id="SignalP"/>
    </source>
</evidence>
<keyword evidence="2" id="KW-1185">Reference proteome</keyword>
<protein>
    <submittedName>
        <fullName evidence="3">Cystatin domain-containing protein</fullName>
    </submittedName>
</protein>
<sequence length="86" mass="9772">MMSTSSLRLWIMLVFVGAMLAVAASYPLELGNQPQQFELDFLPIASENSAADLYRMIKRDSRAVKRERIIMDALGGDYLVKRSIQY</sequence>
<accession>A0A7E4VKE6</accession>
<name>A0A7E4VKE6_PANRE</name>
<feature type="signal peptide" evidence="1">
    <location>
        <begin position="1"/>
        <end position="25"/>
    </location>
</feature>
<dbReference type="AlphaFoldDB" id="A0A7E4VKE6"/>
<keyword evidence="1" id="KW-0732">Signal</keyword>
<evidence type="ECO:0000313" key="2">
    <source>
        <dbReference type="Proteomes" id="UP000492821"/>
    </source>
</evidence>
<organism evidence="2 3">
    <name type="scientific">Panagrellus redivivus</name>
    <name type="common">Microworm</name>
    <dbReference type="NCBI Taxonomy" id="6233"/>
    <lineage>
        <taxon>Eukaryota</taxon>
        <taxon>Metazoa</taxon>
        <taxon>Ecdysozoa</taxon>
        <taxon>Nematoda</taxon>
        <taxon>Chromadorea</taxon>
        <taxon>Rhabditida</taxon>
        <taxon>Tylenchina</taxon>
        <taxon>Panagrolaimomorpha</taxon>
        <taxon>Panagrolaimoidea</taxon>
        <taxon>Panagrolaimidae</taxon>
        <taxon>Panagrellus</taxon>
    </lineage>
</organism>
<proteinExistence type="predicted"/>
<dbReference type="WBParaSite" id="Pan_g22013.t1">
    <property type="protein sequence ID" value="Pan_g22013.t1"/>
    <property type="gene ID" value="Pan_g22013"/>
</dbReference>
<feature type="chain" id="PRO_5028807733" evidence="1">
    <location>
        <begin position="26"/>
        <end position="86"/>
    </location>
</feature>
<reference evidence="3" key="2">
    <citation type="submission" date="2020-10" db="UniProtKB">
        <authorList>
            <consortium name="WormBaseParasite"/>
        </authorList>
    </citation>
    <scope>IDENTIFICATION</scope>
</reference>
<reference evidence="2" key="1">
    <citation type="journal article" date="2013" name="Genetics">
        <title>The draft genome and transcriptome of Panagrellus redivivus are shaped by the harsh demands of a free-living lifestyle.</title>
        <authorList>
            <person name="Srinivasan J."/>
            <person name="Dillman A.R."/>
            <person name="Macchietto M.G."/>
            <person name="Heikkinen L."/>
            <person name="Lakso M."/>
            <person name="Fracchia K.M."/>
            <person name="Antoshechkin I."/>
            <person name="Mortazavi A."/>
            <person name="Wong G."/>
            <person name="Sternberg P.W."/>
        </authorList>
    </citation>
    <scope>NUCLEOTIDE SEQUENCE [LARGE SCALE GENOMIC DNA]</scope>
    <source>
        <strain evidence="2">MT8872</strain>
    </source>
</reference>